<feature type="domain" description="FAD-binding PCMH-type" evidence="6">
    <location>
        <begin position="34"/>
        <end position="214"/>
    </location>
</feature>
<evidence type="ECO:0000256" key="3">
    <source>
        <dbReference type="ARBA" id="ARBA00022630"/>
    </source>
</evidence>
<dbReference type="Pfam" id="PF01565">
    <property type="entry name" value="FAD_binding_4"/>
    <property type="match status" value="1"/>
</dbReference>
<dbReference type="STRING" id="995062.SAMN04489718_0821"/>
<protein>
    <submittedName>
        <fullName evidence="7">FAD/FMN-containing dehydrogenase</fullName>
    </submittedName>
</protein>
<accession>A0A1H0Z3C4</accession>
<evidence type="ECO:0000256" key="2">
    <source>
        <dbReference type="ARBA" id="ARBA00005466"/>
    </source>
</evidence>
<reference evidence="8" key="1">
    <citation type="submission" date="2016-10" db="EMBL/GenBank/DDBJ databases">
        <authorList>
            <person name="Varghese N."/>
            <person name="Submissions S."/>
        </authorList>
    </citation>
    <scope>NUCLEOTIDE SEQUENCE [LARGE SCALE GENOMIC DNA]</scope>
    <source>
        <strain evidence="8">DSM 45459</strain>
    </source>
</reference>
<dbReference type="GO" id="GO:0016491">
    <property type="term" value="F:oxidoreductase activity"/>
    <property type="evidence" value="ECO:0007669"/>
    <property type="project" value="UniProtKB-KW"/>
</dbReference>
<dbReference type="Gene3D" id="3.30.465.10">
    <property type="match status" value="1"/>
</dbReference>
<dbReference type="Gene3D" id="3.40.462.20">
    <property type="match status" value="1"/>
</dbReference>
<dbReference type="RefSeq" id="WP_092521136.1">
    <property type="nucleotide sequence ID" value="NZ_FNKO01000001.1"/>
</dbReference>
<dbReference type="InterPro" id="IPR016166">
    <property type="entry name" value="FAD-bd_PCMH"/>
</dbReference>
<organism evidence="7 8">
    <name type="scientific">Actinopolyspora saharensis</name>
    <dbReference type="NCBI Taxonomy" id="995062"/>
    <lineage>
        <taxon>Bacteria</taxon>
        <taxon>Bacillati</taxon>
        <taxon>Actinomycetota</taxon>
        <taxon>Actinomycetes</taxon>
        <taxon>Actinopolysporales</taxon>
        <taxon>Actinopolysporaceae</taxon>
        <taxon>Actinopolyspora</taxon>
    </lineage>
</organism>
<dbReference type="AlphaFoldDB" id="A0A1H0Z3C4"/>
<dbReference type="InterPro" id="IPR050416">
    <property type="entry name" value="FAD-linked_Oxidoreductase"/>
</dbReference>
<dbReference type="EMBL" id="FNKO01000001">
    <property type="protein sequence ID" value="SDQ21939.1"/>
    <property type="molecule type" value="Genomic_DNA"/>
</dbReference>
<evidence type="ECO:0000259" key="6">
    <source>
        <dbReference type="PROSITE" id="PS51387"/>
    </source>
</evidence>
<dbReference type="InterPro" id="IPR012951">
    <property type="entry name" value="BBE"/>
</dbReference>
<dbReference type="PROSITE" id="PS51387">
    <property type="entry name" value="FAD_PCMH"/>
    <property type="match status" value="1"/>
</dbReference>
<keyword evidence="5" id="KW-0560">Oxidoreductase</keyword>
<dbReference type="InterPro" id="IPR006094">
    <property type="entry name" value="Oxid_FAD_bind_N"/>
</dbReference>
<keyword evidence="4" id="KW-0274">FAD</keyword>
<dbReference type="InterPro" id="IPR016169">
    <property type="entry name" value="FAD-bd_PCMH_sub2"/>
</dbReference>
<dbReference type="GO" id="GO:0071949">
    <property type="term" value="F:FAD binding"/>
    <property type="evidence" value="ECO:0007669"/>
    <property type="project" value="InterPro"/>
</dbReference>
<evidence type="ECO:0000256" key="5">
    <source>
        <dbReference type="ARBA" id="ARBA00023002"/>
    </source>
</evidence>
<dbReference type="PANTHER" id="PTHR42973">
    <property type="entry name" value="BINDING OXIDOREDUCTASE, PUTATIVE (AFU_ORTHOLOGUE AFUA_1G17690)-RELATED"/>
    <property type="match status" value="1"/>
</dbReference>
<keyword evidence="8" id="KW-1185">Reference proteome</keyword>
<comment type="similarity">
    <text evidence="2">Belongs to the oxygen-dependent FAD-linked oxidoreductase family.</text>
</comment>
<dbReference type="Proteomes" id="UP000199301">
    <property type="component" value="Unassembled WGS sequence"/>
</dbReference>
<evidence type="ECO:0000313" key="7">
    <source>
        <dbReference type="EMBL" id="SDQ21939.1"/>
    </source>
</evidence>
<evidence type="ECO:0000313" key="8">
    <source>
        <dbReference type="Proteomes" id="UP000199301"/>
    </source>
</evidence>
<dbReference type="Pfam" id="PF08031">
    <property type="entry name" value="BBE"/>
    <property type="match status" value="1"/>
</dbReference>
<evidence type="ECO:0000256" key="1">
    <source>
        <dbReference type="ARBA" id="ARBA00001974"/>
    </source>
</evidence>
<sequence>MPTANSSARVGRPRSITPTDGRFITLTSGMNQRYQAAPEVVYLPESSEQVRVAVGESATAGNRISVHSGGHCFEDFVFNPEVEAVVDLSAMNGVYFDSDHQAFAVEAGARLLDVYERLYLGWGVTLPGGLCYSVGAGGHVAGGGYGLLSRQHGLTVDHLYGVEVVVVDAEGRARLVTATREHTDPNRDLWWGHTGGGGGNFGIVTRYLFRSPGAVGEPPELLPQPPDEVLLNAVSLPWEELNREALTTLLGNFTGWYSEHSEPRTREAALSGMLMLNHSSNGHIGMLTQVDAGVTGAEDLLREHLERVLAGTGVTPRPMNAPVGEFAPMPELADTRRLSWLRAVRMIGTNTPYLTDPTLRGEHKSAYGRNRVPDSRASVLYDHLTAPSPNNPNSMLVVMSYGGAINTVGTSQTASAQRDSHYKLLYQAFWQHEEEDAENIAWVRSLYERTYADSGGVPVPDEFSDGCYVNYPDVDLGDERHNRSGKAWHDLYYKDNYPRLQQVKARWDPGDVFRHSQSVRLPGGTDDEHCE</sequence>
<evidence type="ECO:0000256" key="4">
    <source>
        <dbReference type="ARBA" id="ARBA00022827"/>
    </source>
</evidence>
<keyword evidence="3" id="KW-0285">Flavoprotein</keyword>
<dbReference type="OrthoDB" id="545125at2"/>
<dbReference type="InterPro" id="IPR036318">
    <property type="entry name" value="FAD-bd_PCMH-like_sf"/>
</dbReference>
<dbReference type="SUPFAM" id="SSF56176">
    <property type="entry name" value="FAD-binding/transporter-associated domain-like"/>
    <property type="match status" value="1"/>
</dbReference>
<proteinExistence type="inferred from homology"/>
<name>A0A1H0Z3C4_9ACTN</name>
<dbReference type="PANTHER" id="PTHR42973:SF39">
    <property type="entry name" value="FAD-BINDING PCMH-TYPE DOMAIN-CONTAINING PROTEIN"/>
    <property type="match status" value="1"/>
</dbReference>
<gene>
    <name evidence="7" type="ORF">SAMN04489718_0821</name>
</gene>
<comment type="cofactor">
    <cofactor evidence="1">
        <name>FAD</name>
        <dbReference type="ChEBI" id="CHEBI:57692"/>
    </cofactor>
</comment>